<evidence type="ECO:0000256" key="4">
    <source>
        <dbReference type="ARBA" id="ARBA00023136"/>
    </source>
</evidence>
<feature type="transmembrane region" description="Helical" evidence="5">
    <location>
        <begin position="241"/>
        <end position="262"/>
    </location>
</feature>
<dbReference type="CDD" id="cd09325">
    <property type="entry name" value="TDT_C4-dicarb_trans"/>
    <property type="match status" value="1"/>
</dbReference>
<feature type="transmembrane region" description="Helical" evidence="5">
    <location>
        <begin position="208"/>
        <end position="229"/>
    </location>
</feature>
<dbReference type="Proteomes" id="UP000640335">
    <property type="component" value="Unassembled WGS sequence"/>
</dbReference>
<sequence>MIKKLPLPISGVMLGFAALGNLLQSYSEAIRLICGIVSLILGLLLIFKAILYPFIFKEDMQNPIMAGVSATFPMAIMLLSTYVKPLIGQPAIFIWYFGILLHIILIAYFTIKFIFNFDIKKVFTPYFIVYVGLAVSSVSAPIFEKTTIGTLSFWFAFIMCMLLLIIVTYRYSKYKEIPPPAKPLFCIYAAPVSLCLAGYIQSVQRKSLLMIGFLAILSFIIYIMVLLKLPKYLKMQFFPSYSAFTFPFVISGIALKMTMAYLTKLGYTIVILKYIVLLQTIIAILLVIYTLYRFILFLLPERQNNSISQ</sequence>
<organism evidence="6 7">
    <name type="scientific">Clostridium gallinarum</name>
    <dbReference type="NCBI Taxonomy" id="2762246"/>
    <lineage>
        <taxon>Bacteria</taxon>
        <taxon>Bacillati</taxon>
        <taxon>Bacillota</taxon>
        <taxon>Clostridia</taxon>
        <taxon>Eubacteriales</taxon>
        <taxon>Clostridiaceae</taxon>
        <taxon>Clostridium</taxon>
    </lineage>
</organism>
<dbReference type="InterPro" id="IPR004695">
    <property type="entry name" value="SLAC1/Mae1/Ssu1/TehA"/>
</dbReference>
<keyword evidence="7" id="KW-1185">Reference proteome</keyword>
<evidence type="ECO:0000313" key="7">
    <source>
        <dbReference type="Proteomes" id="UP000640335"/>
    </source>
</evidence>
<proteinExistence type="predicted"/>
<dbReference type="RefSeq" id="WP_191750725.1">
    <property type="nucleotide sequence ID" value="NZ_JACSQZ010000053.1"/>
</dbReference>
<dbReference type="PANTHER" id="PTHR37955">
    <property type="entry name" value="TELLURITE RESISTANCE PROTEIN TEHA"/>
    <property type="match status" value="1"/>
</dbReference>
<evidence type="ECO:0000256" key="2">
    <source>
        <dbReference type="ARBA" id="ARBA00022692"/>
    </source>
</evidence>
<keyword evidence="3 5" id="KW-1133">Transmembrane helix</keyword>
<dbReference type="Pfam" id="PF03595">
    <property type="entry name" value="SLAC1"/>
    <property type="match status" value="1"/>
</dbReference>
<feature type="transmembrane region" description="Helical" evidence="5">
    <location>
        <begin position="149"/>
        <end position="171"/>
    </location>
</feature>
<feature type="transmembrane region" description="Helical" evidence="5">
    <location>
        <begin position="64"/>
        <end position="87"/>
    </location>
</feature>
<comment type="subcellular location">
    <subcellularLocation>
        <location evidence="1">Membrane</location>
        <topology evidence="1">Multi-pass membrane protein</topology>
    </subcellularLocation>
</comment>
<protein>
    <submittedName>
        <fullName evidence="6">TDT family transporter</fullName>
    </submittedName>
</protein>
<feature type="transmembrane region" description="Helical" evidence="5">
    <location>
        <begin position="123"/>
        <end position="143"/>
    </location>
</feature>
<evidence type="ECO:0000256" key="1">
    <source>
        <dbReference type="ARBA" id="ARBA00004141"/>
    </source>
</evidence>
<keyword evidence="4 5" id="KW-0472">Membrane</keyword>
<dbReference type="Gene3D" id="1.50.10.150">
    <property type="entry name" value="Voltage-dependent anion channel"/>
    <property type="match status" value="1"/>
</dbReference>
<accession>A0ABR8Q6G8</accession>
<feature type="transmembrane region" description="Helical" evidence="5">
    <location>
        <begin position="274"/>
        <end position="299"/>
    </location>
</feature>
<dbReference type="PANTHER" id="PTHR37955:SF1">
    <property type="entry name" value="DEP DOMAIN-CONTAINING PROTEIN"/>
    <property type="match status" value="1"/>
</dbReference>
<keyword evidence="2 5" id="KW-0812">Transmembrane</keyword>
<dbReference type="EMBL" id="JACSQZ010000053">
    <property type="protein sequence ID" value="MBD7915975.1"/>
    <property type="molecule type" value="Genomic_DNA"/>
</dbReference>
<feature type="transmembrane region" description="Helical" evidence="5">
    <location>
        <begin position="29"/>
        <end position="52"/>
    </location>
</feature>
<reference evidence="6 7" key="1">
    <citation type="submission" date="2020-08" db="EMBL/GenBank/DDBJ databases">
        <title>A Genomic Blueprint of the Chicken Gut Microbiome.</title>
        <authorList>
            <person name="Gilroy R."/>
            <person name="Ravi A."/>
            <person name="Getino M."/>
            <person name="Pursley I."/>
            <person name="Horton D.L."/>
            <person name="Alikhan N.-F."/>
            <person name="Baker D."/>
            <person name="Gharbi K."/>
            <person name="Hall N."/>
            <person name="Watson M."/>
            <person name="Adriaenssens E.M."/>
            <person name="Foster-Nyarko E."/>
            <person name="Jarju S."/>
            <person name="Secka A."/>
            <person name="Antonio M."/>
            <person name="Oren A."/>
            <person name="Chaudhuri R."/>
            <person name="La Ragione R.M."/>
            <person name="Hildebrand F."/>
            <person name="Pallen M.J."/>
        </authorList>
    </citation>
    <scope>NUCLEOTIDE SEQUENCE [LARGE SCALE GENOMIC DNA]</scope>
    <source>
        <strain evidence="6 7">Sa3CUN1</strain>
    </source>
</reference>
<feature type="transmembrane region" description="Helical" evidence="5">
    <location>
        <begin position="7"/>
        <end position="23"/>
    </location>
</feature>
<dbReference type="InterPro" id="IPR052951">
    <property type="entry name" value="Tellurite_res_ion_channel"/>
</dbReference>
<evidence type="ECO:0000256" key="5">
    <source>
        <dbReference type="SAM" id="Phobius"/>
    </source>
</evidence>
<gene>
    <name evidence="6" type="ORF">H9660_12540</name>
</gene>
<evidence type="ECO:0000256" key="3">
    <source>
        <dbReference type="ARBA" id="ARBA00022989"/>
    </source>
</evidence>
<name>A0ABR8Q6G8_9CLOT</name>
<comment type="caution">
    <text evidence="6">The sequence shown here is derived from an EMBL/GenBank/DDBJ whole genome shotgun (WGS) entry which is preliminary data.</text>
</comment>
<evidence type="ECO:0000313" key="6">
    <source>
        <dbReference type="EMBL" id="MBD7915975.1"/>
    </source>
</evidence>
<feature type="transmembrane region" description="Helical" evidence="5">
    <location>
        <begin position="183"/>
        <end position="202"/>
    </location>
</feature>
<dbReference type="InterPro" id="IPR038665">
    <property type="entry name" value="Voltage-dep_anion_channel_sf"/>
</dbReference>
<feature type="transmembrane region" description="Helical" evidence="5">
    <location>
        <begin position="93"/>
        <end position="111"/>
    </location>
</feature>